<dbReference type="Proteomes" id="UP001153069">
    <property type="component" value="Unassembled WGS sequence"/>
</dbReference>
<dbReference type="InterPro" id="IPR009003">
    <property type="entry name" value="Peptidase_S1_PA"/>
</dbReference>
<dbReference type="AlphaFoldDB" id="A0A9N8E768"/>
<evidence type="ECO:0000256" key="6">
    <source>
        <dbReference type="SAM" id="Phobius"/>
    </source>
</evidence>
<organism evidence="8 9">
    <name type="scientific">Seminavis robusta</name>
    <dbReference type="NCBI Taxonomy" id="568900"/>
    <lineage>
        <taxon>Eukaryota</taxon>
        <taxon>Sar</taxon>
        <taxon>Stramenopiles</taxon>
        <taxon>Ochrophyta</taxon>
        <taxon>Bacillariophyta</taxon>
        <taxon>Bacillariophyceae</taxon>
        <taxon>Bacillariophycidae</taxon>
        <taxon>Naviculales</taxon>
        <taxon>Naviculaceae</taxon>
        <taxon>Seminavis</taxon>
    </lineage>
</organism>
<dbReference type="GO" id="GO:0004252">
    <property type="term" value="F:serine-type endopeptidase activity"/>
    <property type="evidence" value="ECO:0007669"/>
    <property type="project" value="InterPro"/>
</dbReference>
<comment type="similarity">
    <text evidence="1">Belongs to the peptidase S1 family.</text>
</comment>
<evidence type="ECO:0000256" key="4">
    <source>
        <dbReference type="ARBA" id="ARBA00023180"/>
    </source>
</evidence>
<dbReference type="PANTHER" id="PTHR24276">
    <property type="entry name" value="POLYSERASE-RELATED"/>
    <property type="match status" value="1"/>
</dbReference>
<dbReference type="InterPro" id="IPR018114">
    <property type="entry name" value="TRYPSIN_HIS"/>
</dbReference>
<dbReference type="OrthoDB" id="48365at2759"/>
<feature type="region of interest" description="Disordered" evidence="5">
    <location>
        <begin position="261"/>
        <end position="283"/>
    </location>
</feature>
<keyword evidence="2" id="KW-0843">Virulence</keyword>
<keyword evidence="6" id="KW-0472">Membrane</keyword>
<feature type="compositionally biased region" description="Basic and acidic residues" evidence="5">
    <location>
        <begin position="369"/>
        <end position="388"/>
    </location>
</feature>
<evidence type="ECO:0000256" key="1">
    <source>
        <dbReference type="ARBA" id="ARBA00007664"/>
    </source>
</evidence>
<evidence type="ECO:0000313" key="8">
    <source>
        <dbReference type="EMBL" id="CAB9513049.1"/>
    </source>
</evidence>
<gene>
    <name evidence="8" type="ORF">SEMRO_568_G168190.1</name>
</gene>
<feature type="domain" description="Peptidase S1" evidence="7">
    <location>
        <begin position="10"/>
        <end position="240"/>
    </location>
</feature>
<feature type="transmembrane region" description="Helical" evidence="6">
    <location>
        <begin position="328"/>
        <end position="347"/>
    </location>
</feature>
<evidence type="ECO:0000256" key="2">
    <source>
        <dbReference type="ARBA" id="ARBA00023026"/>
    </source>
</evidence>
<evidence type="ECO:0000313" key="9">
    <source>
        <dbReference type="Proteomes" id="UP001153069"/>
    </source>
</evidence>
<keyword evidence="3" id="KW-1015">Disulfide bond</keyword>
<keyword evidence="6" id="KW-0812">Transmembrane</keyword>
<dbReference type="PRINTS" id="PR00722">
    <property type="entry name" value="CHYMOTRYPSIN"/>
</dbReference>
<evidence type="ECO:0000256" key="3">
    <source>
        <dbReference type="ARBA" id="ARBA00023157"/>
    </source>
</evidence>
<dbReference type="SUPFAM" id="SSF50494">
    <property type="entry name" value="Trypsin-like serine proteases"/>
    <property type="match status" value="1"/>
</dbReference>
<keyword evidence="9" id="KW-1185">Reference proteome</keyword>
<dbReference type="PROSITE" id="PS00134">
    <property type="entry name" value="TRYPSIN_HIS"/>
    <property type="match status" value="1"/>
</dbReference>
<dbReference type="PANTHER" id="PTHR24276:SF98">
    <property type="entry name" value="FI18310P1-RELATED"/>
    <property type="match status" value="1"/>
</dbReference>
<feature type="region of interest" description="Disordered" evidence="5">
    <location>
        <begin position="366"/>
        <end position="388"/>
    </location>
</feature>
<dbReference type="Gene3D" id="2.40.10.10">
    <property type="entry name" value="Trypsin-like serine proteases"/>
    <property type="match status" value="1"/>
</dbReference>
<dbReference type="InterPro" id="IPR050430">
    <property type="entry name" value="Peptidase_S1"/>
</dbReference>
<proteinExistence type="inferred from homology"/>
<feature type="compositionally biased region" description="Pro residues" evidence="5">
    <location>
        <begin position="262"/>
        <end position="274"/>
    </location>
</feature>
<dbReference type="SMART" id="SM00020">
    <property type="entry name" value="Tryp_SPc"/>
    <property type="match status" value="1"/>
</dbReference>
<keyword evidence="4" id="KW-0325">Glycoprotein</keyword>
<accession>A0A9N8E768</accession>
<name>A0A9N8E768_9STRA</name>
<dbReference type="InterPro" id="IPR001254">
    <property type="entry name" value="Trypsin_dom"/>
</dbReference>
<reference evidence="8" key="1">
    <citation type="submission" date="2020-06" db="EMBL/GenBank/DDBJ databases">
        <authorList>
            <consortium name="Plant Systems Biology data submission"/>
        </authorList>
    </citation>
    <scope>NUCLEOTIDE SEQUENCE</scope>
    <source>
        <strain evidence="8">D6</strain>
    </source>
</reference>
<sequence length="388" mass="41964">MANSMNRSLIVGGETVPNASDSFPAFVWSGLAADGWGCGAALVHSDIVVSAAHCAVSFKPGNQRNYVGPTWITGANATAFPTQRTLIHPRYNWASRENDIIIIKLKGHSKAKPFEINRKSSFPVVNSTVTVIGFGWVAENGGPLSNILKKVDVQVFPFEVCKQIYRNQNNAFNLTEEMHICAGTLEGGKDGCASDSGTPLLVGNKIVGITEDGLGCGRPGIPAYYTRVSNQAEWISESICLLSSRPPKHCKKLNITWTIPPTLAPSPPPSPFPTKKPTTSPTLSPTILHSTVSLAPAAAPSMLSPGPTAAPSSDDMWRVRFLQQACTFLAWLLVAGIVGFLAGRLIMSRYRRRIYEKIPSVHEQILAPHAKDSGTRDDKEAAEREHVR</sequence>
<comment type="caution">
    <text evidence="8">The sequence shown here is derived from an EMBL/GenBank/DDBJ whole genome shotgun (WGS) entry which is preliminary data.</text>
</comment>
<evidence type="ECO:0000259" key="7">
    <source>
        <dbReference type="PROSITE" id="PS50240"/>
    </source>
</evidence>
<dbReference type="InterPro" id="IPR001314">
    <property type="entry name" value="Peptidase_S1A"/>
</dbReference>
<evidence type="ECO:0000256" key="5">
    <source>
        <dbReference type="SAM" id="MobiDB-lite"/>
    </source>
</evidence>
<dbReference type="PROSITE" id="PS50240">
    <property type="entry name" value="TRYPSIN_DOM"/>
    <property type="match status" value="1"/>
</dbReference>
<protein>
    <submittedName>
        <fullName evidence="8">Salivary plasminogen activator alpha</fullName>
    </submittedName>
</protein>
<keyword evidence="6" id="KW-1133">Transmembrane helix</keyword>
<dbReference type="GO" id="GO:0006508">
    <property type="term" value="P:proteolysis"/>
    <property type="evidence" value="ECO:0007669"/>
    <property type="project" value="InterPro"/>
</dbReference>
<dbReference type="InterPro" id="IPR043504">
    <property type="entry name" value="Peptidase_S1_PA_chymotrypsin"/>
</dbReference>
<dbReference type="EMBL" id="CAICTM010000567">
    <property type="protein sequence ID" value="CAB9513049.1"/>
    <property type="molecule type" value="Genomic_DNA"/>
</dbReference>
<dbReference type="Pfam" id="PF00089">
    <property type="entry name" value="Trypsin"/>
    <property type="match status" value="1"/>
</dbReference>
<dbReference type="CDD" id="cd00190">
    <property type="entry name" value="Tryp_SPc"/>
    <property type="match status" value="1"/>
</dbReference>